<dbReference type="GO" id="GO:0010447">
    <property type="term" value="P:response to acidic pH"/>
    <property type="evidence" value="ECO:0007669"/>
    <property type="project" value="InterPro"/>
</dbReference>
<dbReference type="PANTHER" id="PTHR46352:SF1">
    <property type="entry name" value="PROTEIN SENSITIVE TO PROTON RHIZOTOXICITY 1"/>
    <property type="match status" value="1"/>
</dbReference>
<dbReference type="GO" id="GO:0010044">
    <property type="term" value="P:response to aluminum ion"/>
    <property type="evidence" value="ECO:0007669"/>
    <property type="project" value="InterPro"/>
</dbReference>
<dbReference type="SUPFAM" id="SSF57667">
    <property type="entry name" value="beta-beta-alpha zinc fingers"/>
    <property type="match status" value="1"/>
</dbReference>
<dbReference type="GO" id="GO:0008270">
    <property type="term" value="F:zinc ion binding"/>
    <property type="evidence" value="ECO:0007669"/>
    <property type="project" value="UniProtKB-KW"/>
</dbReference>
<protein>
    <recommendedName>
        <fullName evidence="11">C2H2-type domain-containing protein</fullName>
    </recommendedName>
</protein>
<comment type="subcellular location">
    <subcellularLocation>
        <location evidence="1">Nucleus</location>
    </subcellularLocation>
</comment>
<evidence type="ECO:0000259" key="11">
    <source>
        <dbReference type="PROSITE" id="PS50157"/>
    </source>
</evidence>
<evidence type="ECO:0000313" key="13">
    <source>
        <dbReference type="Proteomes" id="UP000825935"/>
    </source>
</evidence>
<dbReference type="SMART" id="SM00355">
    <property type="entry name" value="ZnF_C2H2"/>
    <property type="match status" value="3"/>
</dbReference>
<dbReference type="OrthoDB" id="8113227at2759"/>
<dbReference type="InterPro" id="IPR059161">
    <property type="entry name" value="Znf-C2H2_STOP1/2_3rd"/>
</dbReference>
<dbReference type="PROSITE" id="PS50157">
    <property type="entry name" value="ZINC_FINGER_C2H2_2"/>
    <property type="match status" value="1"/>
</dbReference>
<organism evidence="12 13">
    <name type="scientific">Ceratopteris richardii</name>
    <name type="common">Triangle waterfern</name>
    <dbReference type="NCBI Taxonomy" id="49495"/>
    <lineage>
        <taxon>Eukaryota</taxon>
        <taxon>Viridiplantae</taxon>
        <taxon>Streptophyta</taxon>
        <taxon>Embryophyta</taxon>
        <taxon>Tracheophyta</taxon>
        <taxon>Polypodiopsida</taxon>
        <taxon>Polypodiidae</taxon>
        <taxon>Polypodiales</taxon>
        <taxon>Pteridineae</taxon>
        <taxon>Pteridaceae</taxon>
        <taxon>Parkerioideae</taxon>
        <taxon>Ceratopteris</taxon>
    </lineage>
</organism>
<dbReference type="InterPro" id="IPR013087">
    <property type="entry name" value="Znf_C2H2_type"/>
</dbReference>
<feature type="compositionally biased region" description="Basic and acidic residues" evidence="10">
    <location>
        <begin position="292"/>
        <end position="302"/>
    </location>
</feature>
<keyword evidence="6" id="KW-0805">Transcription regulation</keyword>
<feature type="region of interest" description="Disordered" evidence="10">
    <location>
        <begin position="285"/>
        <end position="317"/>
    </location>
</feature>
<gene>
    <name evidence="12" type="ORF">KP509_06G007600</name>
</gene>
<name>A0A8T2UL74_CERRI</name>
<evidence type="ECO:0000256" key="9">
    <source>
        <dbReference type="PROSITE-ProRule" id="PRU00042"/>
    </source>
</evidence>
<dbReference type="PROSITE" id="PS00028">
    <property type="entry name" value="ZINC_FINGER_C2H2_1"/>
    <property type="match status" value="1"/>
</dbReference>
<keyword evidence="4 9" id="KW-0863">Zinc-finger</keyword>
<dbReference type="Gene3D" id="3.30.160.60">
    <property type="entry name" value="Classic Zinc Finger"/>
    <property type="match status" value="1"/>
</dbReference>
<evidence type="ECO:0000256" key="6">
    <source>
        <dbReference type="ARBA" id="ARBA00023015"/>
    </source>
</evidence>
<dbReference type="Proteomes" id="UP000825935">
    <property type="component" value="Chromosome 6"/>
</dbReference>
<evidence type="ECO:0000256" key="10">
    <source>
        <dbReference type="SAM" id="MobiDB-lite"/>
    </source>
</evidence>
<keyword evidence="8" id="KW-0539">Nucleus</keyword>
<reference evidence="12" key="1">
    <citation type="submission" date="2021-08" db="EMBL/GenBank/DDBJ databases">
        <title>WGS assembly of Ceratopteris richardii.</title>
        <authorList>
            <person name="Marchant D.B."/>
            <person name="Chen G."/>
            <person name="Jenkins J."/>
            <person name="Shu S."/>
            <person name="Leebens-Mack J."/>
            <person name="Grimwood J."/>
            <person name="Schmutz J."/>
            <person name="Soltis P."/>
            <person name="Soltis D."/>
            <person name="Chen Z.-H."/>
        </authorList>
    </citation>
    <scope>NUCLEOTIDE SEQUENCE</scope>
    <source>
        <strain evidence="12">Whitten #5841</strain>
        <tissue evidence="12">Leaf</tissue>
    </source>
</reference>
<dbReference type="EMBL" id="CM035411">
    <property type="protein sequence ID" value="KAH7434255.1"/>
    <property type="molecule type" value="Genomic_DNA"/>
</dbReference>
<evidence type="ECO:0000256" key="2">
    <source>
        <dbReference type="ARBA" id="ARBA00022723"/>
    </source>
</evidence>
<sequence length="597" mass="65425">MSELKDRDNQLLEHAQMYEGRSEMLISSNASTSILEHVPPQHRNQILFENIASGTGSLFSDACYMENFAAMNGTAVPEEEYLFQGMPFGTHPKVHSRSSFPREGPSSAEVLLDIISVAQQRLQQLEAVLRMIILGTGDRSIAAQQYHFCSLRVGSILSQIMAAMASFSSPQRRQTSSHASVQLNDAFDFSFDGLNADDLNISDGGWIFGPPSSASDMDITELKNPEMHAVGNGHFTAPEAGADRDSKERARIFSAVNADNAQISVKGDLTKGIVNHVQALGSAWKSCEGNEEDNRLSEHQREDEEDDGVGEEESLPPGSYELVELAATEILAEHTHFCEICGKGFKRDANLRMHMRGHGDEYKTAAALARPDKIYHDASLKPRRYSCPYDGCKRNKKHHKFQPLKTMLCVKNHYRRSHCPKVLVCSRCKIKKFSVVADLKTHEKHCGQEKWQCSCGTTFSRKDKLFGHVELFKGHSPALPVVQETEALTGVNDTSKNLTSTGRAAASGLYAAIPNQASTTESKTNQLQGSQTVDAGDINAAAPVVSVNTTMKVDVNGQNLEVGTFGSLGSTMSSGIGSQEFQCLLSDGMIHHAQRMN</sequence>
<evidence type="ECO:0000313" key="12">
    <source>
        <dbReference type="EMBL" id="KAH7434255.1"/>
    </source>
</evidence>
<feature type="compositionally biased region" description="Acidic residues" evidence="10">
    <location>
        <begin position="303"/>
        <end position="314"/>
    </location>
</feature>
<evidence type="ECO:0000256" key="4">
    <source>
        <dbReference type="ARBA" id="ARBA00022771"/>
    </source>
</evidence>
<dbReference type="Pfam" id="PF23118">
    <property type="entry name" value="zf-C2H2_STOP2_C"/>
    <property type="match status" value="1"/>
</dbReference>
<evidence type="ECO:0000256" key="3">
    <source>
        <dbReference type="ARBA" id="ARBA00022737"/>
    </source>
</evidence>
<evidence type="ECO:0000256" key="5">
    <source>
        <dbReference type="ARBA" id="ARBA00022833"/>
    </source>
</evidence>
<dbReference type="EMBL" id="CM035411">
    <property type="protein sequence ID" value="KAH7434256.1"/>
    <property type="molecule type" value="Genomic_DNA"/>
</dbReference>
<evidence type="ECO:0000256" key="8">
    <source>
        <dbReference type="ARBA" id="ARBA00023242"/>
    </source>
</evidence>
<dbReference type="InterPro" id="IPR044300">
    <property type="entry name" value="STOP1/2"/>
</dbReference>
<dbReference type="FunFam" id="3.30.160.60:FF:000100">
    <property type="entry name" value="Zinc finger 45-like"/>
    <property type="match status" value="1"/>
</dbReference>
<dbReference type="InterPro" id="IPR058196">
    <property type="entry name" value="zf-C2H2_STOP1/2_C"/>
</dbReference>
<feature type="domain" description="C2H2-type" evidence="11">
    <location>
        <begin position="336"/>
        <end position="363"/>
    </location>
</feature>
<keyword evidence="2" id="KW-0479">Metal-binding</keyword>
<comment type="caution">
    <text evidence="12">The sequence shown here is derived from an EMBL/GenBank/DDBJ whole genome shotgun (WGS) entry which is preliminary data.</text>
</comment>
<dbReference type="InterPro" id="IPR036236">
    <property type="entry name" value="Znf_C2H2_sf"/>
</dbReference>
<dbReference type="EMBL" id="CM035411">
    <property type="protein sequence ID" value="KAH7434254.1"/>
    <property type="molecule type" value="Genomic_DNA"/>
</dbReference>
<evidence type="ECO:0000256" key="1">
    <source>
        <dbReference type="ARBA" id="ARBA00004123"/>
    </source>
</evidence>
<keyword evidence="5" id="KW-0862">Zinc</keyword>
<keyword evidence="7" id="KW-0804">Transcription</keyword>
<keyword evidence="13" id="KW-1185">Reference proteome</keyword>
<accession>A0A8T2UL74</accession>
<evidence type="ECO:0000256" key="7">
    <source>
        <dbReference type="ARBA" id="ARBA00023163"/>
    </source>
</evidence>
<keyword evidence="3" id="KW-0677">Repeat</keyword>
<dbReference type="AlphaFoldDB" id="A0A8T2UL74"/>
<dbReference type="PANTHER" id="PTHR46352">
    <property type="entry name" value="PROTEIN SENSITIVE TO PROTON RHIZOTOXICITY 1"/>
    <property type="match status" value="1"/>
</dbReference>
<proteinExistence type="predicted"/>
<dbReference type="Pfam" id="PF23115">
    <property type="entry name" value="zf-C2H2_STOP2_3rd"/>
    <property type="match status" value="1"/>
</dbReference>